<name>A0A5B7D0P0_PORTR</name>
<organism evidence="1 2">
    <name type="scientific">Portunus trituberculatus</name>
    <name type="common">Swimming crab</name>
    <name type="synonym">Neptunus trituberculatus</name>
    <dbReference type="NCBI Taxonomy" id="210409"/>
    <lineage>
        <taxon>Eukaryota</taxon>
        <taxon>Metazoa</taxon>
        <taxon>Ecdysozoa</taxon>
        <taxon>Arthropoda</taxon>
        <taxon>Crustacea</taxon>
        <taxon>Multicrustacea</taxon>
        <taxon>Malacostraca</taxon>
        <taxon>Eumalacostraca</taxon>
        <taxon>Eucarida</taxon>
        <taxon>Decapoda</taxon>
        <taxon>Pleocyemata</taxon>
        <taxon>Brachyura</taxon>
        <taxon>Eubrachyura</taxon>
        <taxon>Portunoidea</taxon>
        <taxon>Portunidae</taxon>
        <taxon>Portuninae</taxon>
        <taxon>Portunus</taxon>
    </lineage>
</organism>
<evidence type="ECO:0000313" key="1">
    <source>
        <dbReference type="EMBL" id="MPC15587.1"/>
    </source>
</evidence>
<comment type="caution">
    <text evidence="1">The sequence shown here is derived from an EMBL/GenBank/DDBJ whole genome shotgun (WGS) entry which is preliminary data.</text>
</comment>
<sequence>MMSQWLSVSGQAGDADGECGGMLPAWWWSVVECCVKCGSCDCGGVADYLAECLTSAWWCSMAWPASVSDVACLRWRAADVQERGTDVVAQERETTVCGAGGGLPI</sequence>
<keyword evidence="2" id="KW-1185">Reference proteome</keyword>
<evidence type="ECO:0000313" key="2">
    <source>
        <dbReference type="Proteomes" id="UP000324222"/>
    </source>
</evidence>
<dbReference type="Proteomes" id="UP000324222">
    <property type="component" value="Unassembled WGS sequence"/>
</dbReference>
<gene>
    <name evidence="1" type="ORF">E2C01_008385</name>
</gene>
<reference evidence="1 2" key="1">
    <citation type="submission" date="2019-05" db="EMBL/GenBank/DDBJ databases">
        <title>Another draft genome of Portunus trituberculatus and its Hox gene families provides insights of decapod evolution.</title>
        <authorList>
            <person name="Jeong J.-H."/>
            <person name="Song I."/>
            <person name="Kim S."/>
            <person name="Choi T."/>
            <person name="Kim D."/>
            <person name="Ryu S."/>
            <person name="Kim W."/>
        </authorList>
    </citation>
    <scope>NUCLEOTIDE SEQUENCE [LARGE SCALE GENOMIC DNA]</scope>
    <source>
        <tissue evidence="1">Muscle</tissue>
    </source>
</reference>
<accession>A0A5B7D0P0</accession>
<proteinExistence type="predicted"/>
<protein>
    <submittedName>
        <fullName evidence="1">Uncharacterized protein</fullName>
    </submittedName>
</protein>
<dbReference type="AlphaFoldDB" id="A0A5B7D0P0"/>
<dbReference type="EMBL" id="VSRR010000439">
    <property type="protein sequence ID" value="MPC15587.1"/>
    <property type="molecule type" value="Genomic_DNA"/>
</dbReference>